<reference evidence="8" key="2">
    <citation type="submission" date="2020-09" db="EMBL/GenBank/DDBJ databases">
        <authorList>
            <person name="Dalcin Martins P."/>
        </authorList>
    </citation>
    <scope>NUCLEOTIDE SEQUENCE</scope>
    <source>
        <strain evidence="8">MAG47</strain>
    </source>
</reference>
<dbReference type="PANTHER" id="PTHR23519">
    <property type="entry name" value="AUTOPHAGY-RELATED PROTEIN 22"/>
    <property type="match status" value="1"/>
</dbReference>
<dbReference type="Proteomes" id="UP000642265">
    <property type="component" value="Unassembled WGS sequence"/>
</dbReference>
<evidence type="ECO:0000256" key="3">
    <source>
        <dbReference type="ARBA" id="ARBA00022692"/>
    </source>
</evidence>
<protein>
    <submittedName>
        <fullName evidence="7">MFS transporter</fullName>
    </submittedName>
</protein>
<feature type="transmembrane region" description="Helical" evidence="6">
    <location>
        <begin position="351"/>
        <end position="375"/>
    </location>
</feature>
<keyword evidence="2" id="KW-0813">Transport</keyword>
<gene>
    <name evidence="7" type="ORF">F9L06_17950</name>
    <name evidence="8" type="ORF">IH622_20850</name>
</gene>
<evidence type="ECO:0000313" key="9">
    <source>
        <dbReference type="Proteomes" id="UP000441102"/>
    </source>
</evidence>
<feature type="transmembrane region" description="Helical" evidence="6">
    <location>
        <begin position="395"/>
        <end position="411"/>
    </location>
</feature>
<feature type="transmembrane region" description="Helical" evidence="6">
    <location>
        <begin position="432"/>
        <end position="454"/>
    </location>
</feature>
<dbReference type="InterPro" id="IPR024671">
    <property type="entry name" value="Atg22-like"/>
</dbReference>
<evidence type="ECO:0000256" key="5">
    <source>
        <dbReference type="ARBA" id="ARBA00023136"/>
    </source>
</evidence>
<evidence type="ECO:0000256" key="2">
    <source>
        <dbReference type="ARBA" id="ARBA00022448"/>
    </source>
</evidence>
<dbReference type="PANTHER" id="PTHR23519:SF1">
    <property type="entry name" value="AUTOPHAGY-RELATED PROTEIN 22"/>
    <property type="match status" value="1"/>
</dbReference>
<dbReference type="EMBL" id="JACZKO010000058">
    <property type="protein sequence ID" value="MBE0563244.1"/>
    <property type="molecule type" value="Genomic_DNA"/>
</dbReference>
<dbReference type="InterPro" id="IPR036259">
    <property type="entry name" value="MFS_trans_sf"/>
</dbReference>
<feature type="transmembrane region" description="Helical" evidence="6">
    <location>
        <begin position="46"/>
        <end position="73"/>
    </location>
</feature>
<feature type="transmembrane region" description="Helical" evidence="6">
    <location>
        <begin position="297"/>
        <end position="314"/>
    </location>
</feature>
<organism evidence="7 9">
    <name type="scientific">Brucella anthropi</name>
    <name type="common">Ochrobactrum anthropi</name>
    <dbReference type="NCBI Taxonomy" id="529"/>
    <lineage>
        <taxon>Bacteria</taxon>
        <taxon>Pseudomonadati</taxon>
        <taxon>Pseudomonadota</taxon>
        <taxon>Alphaproteobacteria</taxon>
        <taxon>Hyphomicrobiales</taxon>
        <taxon>Brucellaceae</taxon>
        <taxon>Brucella/Ochrobactrum group</taxon>
        <taxon>Brucella</taxon>
    </lineage>
</organism>
<proteinExistence type="predicted"/>
<sequence length="494" mass="52985">MVPLIKAKYPTDWPVNGWTNFLSGGRNKQLSDQVLPARGYASRRGIWGWIFFDWAAQPFFTVIVTFIFGPYFISRMADTPEAGQIAWGYGIAAAGFVIAVLSPVLGSIADKTGSRKPWIGFFAVLKIVGLMTLWFAVPGANLFWVLLAFSIAMVSAEFSIVFNDSMMPRLVPRSEIGRVSNLAWGLGYLGGVLVLIFVVVFLAASPDTGKTLIGLPPLFGLDPVSGEDARITGPIAALWYLVFIMPMFLFTPDQARGQPLRQAIGSGLAELKSTLREVREHPGITRFLAARLFYQDGLNAIVALGAGYAASLFQWSINEIGLFGMITNVSAILSCLVAARLDIRLGSKIIVIGSLVLLLLASLGIVSTGTHYLLFGLVPVSYPEAKGLFSTASEQAFLIYGLTIGVALGPIQASSRSWFARSIKPEESGRYFGIYALAGRATSFLGPFLVATITALSGSAALGMSVLLLFFAVGLYLAAITPYPADKPLASGPL</sequence>
<reference evidence="7 9" key="1">
    <citation type="submission" date="2019-09" db="EMBL/GenBank/DDBJ databases">
        <title>Taxonomic organization of the family Brucellaceae based on a phylogenomic approach.</title>
        <authorList>
            <person name="Leclercq S."/>
            <person name="Cloeckaert A."/>
            <person name="Zygmunt M.S."/>
        </authorList>
    </citation>
    <scope>NUCLEOTIDE SEQUENCE [LARGE SCALE GENOMIC DNA]</scope>
    <source>
        <strain evidence="7 9">CCUG 34461</strain>
    </source>
</reference>
<feature type="transmembrane region" description="Helical" evidence="6">
    <location>
        <begin position="231"/>
        <end position="251"/>
    </location>
</feature>
<accession>A0A6I0DJ44</accession>
<dbReference type="Gene3D" id="1.20.1250.20">
    <property type="entry name" value="MFS general substrate transporter like domains"/>
    <property type="match status" value="1"/>
</dbReference>
<keyword evidence="3 6" id="KW-0812">Transmembrane</keyword>
<name>A0A6I0DJ44_BRUAN</name>
<reference evidence="8" key="3">
    <citation type="submission" date="2020-10" db="EMBL/GenBank/DDBJ databases">
        <title>Enrichment of novel Verrucomicrobia, Bacteroidetes and Krumholzibacteria in an oxygen-limited, methane- and iron-fed bioreactor inoculated with Bothnian Sea sediments.</title>
        <authorList>
            <person name="Martins P.D."/>
            <person name="de Jong A."/>
            <person name="Lenstra W.K."/>
            <person name="van Helmond N.A.G.M."/>
            <person name="Slomp C.P."/>
            <person name="Jetten M.S.M."/>
            <person name="Welte C.U."/>
            <person name="Rasigraf O."/>
        </authorList>
    </citation>
    <scope>NUCLEOTIDE SEQUENCE</scope>
    <source>
        <strain evidence="8">MAG47</strain>
    </source>
</reference>
<comment type="subcellular location">
    <subcellularLocation>
        <location evidence="1">Endomembrane system</location>
        <topology evidence="1">Multi-pass membrane protein</topology>
    </subcellularLocation>
</comment>
<evidence type="ECO:0000313" key="8">
    <source>
        <dbReference type="EMBL" id="MBE0563244.1"/>
    </source>
</evidence>
<dbReference type="SUPFAM" id="SSF103473">
    <property type="entry name" value="MFS general substrate transporter"/>
    <property type="match status" value="1"/>
</dbReference>
<feature type="transmembrane region" description="Helical" evidence="6">
    <location>
        <begin position="118"/>
        <end position="137"/>
    </location>
</feature>
<dbReference type="Proteomes" id="UP000441102">
    <property type="component" value="Unassembled WGS sequence"/>
</dbReference>
<evidence type="ECO:0000256" key="6">
    <source>
        <dbReference type="SAM" id="Phobius"/>
    </source>
</evidence>
<feature type="transmembrane region" description="Helical" evidence="6">
    <location>
        <begin position="85"/>
        <end position="106"/>
    </location>
</feature>
<comment type="caution">
    <text evidence="7">The sequence shown here is derived from an EMBL/GenBank/DDBJ whole genome shotgun (WGS) entry which is preliminary data.</text>
</comment>
<feature type="transmembrane region" description="Helical" evidence="6">
    <location>
        <begin position="320"/>
        <end position="339"/>
    </location>
</feature>
<evidence type="ECO:0000256" key="1">
    <source>
        <dbReference type="ARBA" id="ARBA00004127"/>
    </source>
</evidence>
<feature type="transmembrane region" description="Helical" evidence="6">
    <location>
        <begin position="182"/>
        <end position="204"/>
    </location>
</feature>
<feature type="transmembrane region" description="Helical" evidence="6">
    <location>
        <begin position="143"/>
        <end position="162"/>
    </location>
</feature>
<keyword evidence="4 6" id="KW-1133">Transmembrane helix</keyword>
<evidence type="ECO:0000256" key="4">
    <source>
        <dbReference type="ARBA" id="ARBA00022989"/>
    </source>
</evidence>
<evidence type="ECO:0000313" key="7">
    <source>
        <dbReference type="EMBL" id="KAB2794948.1"/>
    </source>
</evidence>
<dbReference type="InterPro" id="IPR050495">
    <property type="entry name" value="ATG22/LtaA_families"/>
</dbReference>
<dbReference type="AlphaFoldDB" id="A0A6I0DJ44"/>
<feature type="transmembrane region" description="Helical" evidence="6">
    <location>
        <begin position="460"/>
        <end position="479"/>
    </location>
</feature>
<dbReference type="EMBL" id="WBWX01000007">
    <property type="protein sequence ID" value="KAB2794948.1"/>
    <property type="molecule type" value="Genomic_DNA"/>
</dbReference>
<dbReference type="GO" id="GO:0012505">
    <property type="term" value="C:endomembrane system"/>
    <property type="evidence" value="ECO:0007669"/>
    <property type="project" value="UniProtKB-SubCell"/>
</dbReference>
<dbReference type="Pfam" id="PF11700">
    <property type="entry name" value="ATG22"/>
    <property type="match status" value="1"/>
</dbReference>
<keyword evidence="5 6" id="KW-0472">Membrane</keyword>